<feature type="domain" description="MRH" evidence="5">
    <location>
        <begin position="171"/>
        <end position="271"/>
    </location>
</feature>
<dbReference type="InterPro" id="IPR009011">
    <property type="entry name" value="Man6P_isomerase_rcpt-bd_dom_sf"/>
</dbReference>
<dbReference type="SUPFAM" id="SSF50911">
    <property type="entry name" value="Mannose 6-phosphate receptor domain"/>
    <property type="match status" value="1"/>
</dbReference>
<dbReference type="Pfam" id="PF12999">
    <property type="entry name" value="PRKCSH-like"/>
    <property type="match status" value="1"/>
</dbReference>
<evidence type="ECO:0000256" key="2">
    <source>
        <dbReference type="ARBA" id="ARBA00022729"/>
    </source>
</evidence>
<dbReference type="GO" id="GO:0006491">
    <property type="term" value="P:N-glycan processing"/>
    <property type="evidence" value="ECO:0007669"/>
    <property type="project" value="TreeGrafter"/>
</dbReference>
<keyword evidence="4" id="KW-1015">Disulfide bond</keyword>
<evidence type="ECO:0000313" key="7">
    <source>
        <dbReference type="Proteomes" id="UP000245119"/>
    </source>
</evidence>
<sequence>MFCDELVQTRKIPLEKGADVSSSFEFSSKVWIPESQVNDDFCDCPDFSDEPGTSACPDSRFYCNIQLPHKEPQFLHSSKVNDGICDCCDGSDEWSGKVVPDIMNLKGKSGAVFHSPCQNHCGNIMQLIEDEKRISSMGALLKKKYLESAMTLSKNEKKKYGPEGVFYLLHQSCFEYSSNDYKYTICPFDSVKQSKVYSQSATILGRSGLWTQLKQGDYLLSMGQGDASLCPDGQPRETKLHFLCGLEDRVISVHEDQKCQYFVKISTPAAC</sequence>
<keyword evidence="7" id="KW-1185">Reference proteome</keyword>
<evidence type="ECO:0000256" key="1">
    <source>
        <dbReference type="ARBA" id="ARBA00022387"/>
    </source>
</evidence>
<proteinExistence type="predicted"/>
<accession>A0A2T7PG30</accession>
<dbReference type="OrthoDB" id="28322at2759"/>
<dbReference type="PROSITE" id="PS51914">
    <property type="entry name" value="MRH"/>
    <property type="match status" value="1"/>
</dbReference>
<dbReference type="STRING" id="400727.A0A2T7PG30"/>
<evidence type="ECO:0000256" key="3">
    <source>
        <dbReference type="ARBA" id="ARBA00022824"/>
    </source>
</evidence>
<comment type="caution">
    <text evidence="6">The sequence shown here is derived from an EMBL/GenBank/DDBJ whole genome shotgun (WGS) entry which is preliminary data.</text>
</comment>
<dbReference type="PANTHER" id="PTHR12630">
    <property type="entry name" value="N-LINKED OLIGOSACCHARIDE PROCESSING"/>
    <property type="match status" value="1"/>
</dbReference>
<gene>
    <name evidence="6" type="ORF">C0Q70_07809</name>
</gene>
<dbReference type="PANTHER" id="PTHR12630:SF1">
    <property type="entry name" value="GLUCOSIDASE 2 SUBUNIT BETA"/>
    <property type="match status" value="1"/>
</dbReference>
<evidence type="ECO:0000259" key="5">
    <source>
        <dbReference type="PROSITE" id="PS51914"/>
    </source>
</evidence>
<name>A0A2T7PG30_POMCA</name>
<evidence type="ECO:0000256" key="4">
    <source>
        <dbReference type="ARBA" id="ARBA00023157"/>
    </source>
</evidence>
<dbReference type="InterPro" id="IPR036607">
    <property type="entry name" value="PRKCSH"/>
</dbReference>
<reference evidence="6 7" key="1">
    <citation type="submission" date="2018-04" db="EMBL/GenBank/DDBJ databases">
        <title>The genome of golden apple snail Pomacea canaliculata provides insight into stress tolerance and invasive adaptation.</title>
        <authorList>
            <person name="Liu C."/>
            <person name="Liu B."/>
            <person name="Ren Y."/>
            <person name="Zhang Y."/>
            <person name="Wang H."/>
            <person name="Li S."/>
            <person name="Jiang F."/>
            <person name="Yin L."/>
            <person name="Zhang G."/>
            <person name="Qian W."/>
            <person name="Fan W."/>
        </authorList>
    </citation>
    <scope>NUCLEOTIDE SEQUENCE [LARGE SCALE GENOMIC DNA]</scope>
    <source>
        <strain evidence="6">SZHN2017</strain>
        <tissue evidence="6">Muscle</tissue>
    </source>
</reference>
<protein>
    <recommendedName>
        <fullName evidence="1">Glucosidase 2 subunit beta</fullName>
    </recommendedName>
</protein>
<dbReference type="Proteomes" id="UP000245119">
    <property type="component" value="Linkage Group LG4"/>
</dbReference>
<dbReference type="Pfam" id="PF13015">
    <property type="entry name" value="PRKCSH_1"/>
    <property type="match status" value="1"/>
</dbReference>
<evidence type="ECO:0000313" key="6">
    <source>
        <dbReference type="EMBL" id="PVD32375.1"/>
    </source>
</evidence>
<dbReference type="InterPro" id="IPR044865">
    <property type="entry name" value="MRH_dom"/>
</dbReference>
<dbReference type="Gene3D" id="2.70.130.10">
    <property type="entry name" value="Mannose-6-phosphate receptor binding domain"/>
    <property type="match status" value="1"/>
</dbReference>
<organism evidence="6 7">
    <name type="scientific">Pomacea canaliculata</name>
    <name type="common">Golden apple snail</name>
    <dbReference type="NCBI Taxonomy" id="400727"/>
    <lineage>
        <taxon>Eukaryota</taxon>
        <taxon>Metazoa</taxon>
        <taxon>Spiralia</taxon>
        <taxon>Lophotrochozoa</taxon>
        <taxon>Mollusca</taxon>
        <taxon>Gastropoda</taxon>
        <taxon>Caenogastropoda</taxon>
        <taxon>Architaenioglossa</taxon>
        <taxon>Ampullarioidea</taxon>
        <taxon>Ampullariidae</taxon>
        <taxon>Pomacea</taxon>
    </lineage>
</organism>
<keyword evidence="2" id="KW-0732">Signal</keyword>
<keyword evidence="3" id="KW-0256">Endoplasmic reticulum</keyword>
<dbReference type="InterPro" id="IPR039794">
    <property type="entry name" value="Gtb1-like"/>
</dbReference>
<dbReference type="InterPro" id="IPR028146">
    <property type="entry name" value="PRKCSH_N"/>
</dbReference>
<dbReference type="AlphaFoldDB" id="A0A2T7PG30"/>
<dbReference type="GO" id="GO:0017177">
    <property type="term" value="C:glucosidase II complex"/>
    <property type="evidence" value="ECO:0007669"/>
    <property type="project" value="TreeGrafter"/>
</dbReference>
<dbReference type="EMBL" id="PZQS01000004">
    <property type="protein sequence ID" value="PVD32375.1"/>
    <property type="molecule type" value="Genomic_DNA"/>
</dbReference>